<dbReference type="Pfam" id="PF14012">
    <property type="entry name" value="DUF4229"/>
    <property type="match status" value="1"/>
</dbReference>
<protein>
    <recommendedName>
        <fullName evidence="5">DUF4229 domain-containing protein</fullName>
    </recommendedName>
</protein>
<feature type="transmembrane region" description="Helical" evidence="2">
    <location>
        <begin position="34"/>
        <end position="52"/>
    </location>
</feature>
<comment type="caution">
    <text evidence="3">The sequence shown here is derived from an EMBL/GenBank/DDBJ whole genome shotgun (WGS) entry which is preliminary data.</text>
</comment>
<proteinExistence type="predicted"/>
<name>A0ABQ6JM32_9ACTN</name>
<evidence type="ECO:0008006" key="5">
    <source>
        <dbReference type="Google" id="ProtNLM"/>
    </source>
</evidence>
<keyword evidence="4" id="KW-1185">Reference proteome</keyword>
<evidence type="ECO:0000256" key="2">
    <source>
        <dbReference type="SAM" id="Phobius"/>
    </source>
</evidence>
<gene>
    <name evidence="3" type="ORF">GCM10025868_30850</name>
</gene>
<dbReference type="InterPro" id="IPR025323">
    <property type="entry name" value="DUF4229"/>
</dbReference>
<feature type="compositionally biased region" description="Basic and acidic residues" evidence="1">
    <location>
        <begin position="58"/>
        <end position="73"/>
    </location>
</feature>
<feature type="compositionally biased region" description="Acidic residues" evidence="1">
    <location>
        <begin position="74"/>
        <end position="84"/>
    </location>
</feature>
<dbReference type="EMBL" id="BSUZ01000001">
    <property type="protein sequence ID" value="GMA87835.1"/>
    <property type="molecule type" value="Genomic_DNA"/>
</dbReference>
<keyword evidence="2" id="KW-0472">Membrane</keyword>
<evidence type="ECO:0000256" key="1">
    <source>
        <dbReference type="SAM" id="MobiDB-lite"/>
    </source>
</evidence>
<keyword evidence="2" id="KW-1133">Transmembrane helix</keyword>
<sequence length="84" mass="9498">MTVVRYSLLRMMLLLGCVLFVWLVFHLVGVDNPLLLLVVAGALSLVLSFVLLRGPREEMARQPAERAQHRLPDDDAEDREAEGR</sequence>
<organism evidence="3 4">
    <name type="scientific">Angustibacter aerolatus</name>
    <dbReference type="NCBI Taxonomy" id="1162965"/>
    <lineage>
        <taxon>Bacteria</taxon>
        <taxon>Bacillati</taxon>
        <taxon>Actinomycetota</taxon>
        <taxon>Actinomycetes</taxon>
        <taxon>Kineosporiales</taxon>
        <taxon>Kineosporiaceae</taxon>
    </lineage>
</organism>
<dbReference type="Proteomes" id="UP001157017">
    <property type="component" value="Unassembled WGS sequence"/>
</dbReference>
<evidence type="ECO:0000313" key="3">
    <source>
        <dbReference type="EMBL" id="GMA87835.1"/>
    </source>
</evidence>
<feature type="transmembrane region" description="Helical" evidence="2">
    <location>
        <begin position="7"/>
        <end position="28"/>
    </location>
</feature>
<keyword evidence="2" id="KW-0812">Transmembrane</keyword>
<feature type="region of interest" description="Disordered" evidence="1">
    <location>
        <begin position="58"/>
        <end position="84"/>
    </location>
</feature>
<reference evidence="4" key="1">
    <citation type="journal article" date="2019" name="Int. J. Syst. Evol. Microbiol.">
        <title>The Global Catalogue of Microorganisms (GCM) 10K type strain sequencing project: providing services to taxonomists for standard genome sequencing and annotation.</title>
        <authorList>
            <consortium name="The Broad Institute Genomics Platform"/>
            <consortium name="The Broad Institute Genome Sequencing Center for Infectious Disease"/>
            <person name="Wu L."/>
            <person name="Ma J."/>
        </authorList>
    </citation>
    <scope>NUCLEOTIDE SEQUENCE [LARGE SCALE GENOMIC DNA]</scope>
    <source>
        <strain evidence="4">NBRC 108730</strain>
    </source>
</reference>
<accession>A0ABQ6JM32</accession>
<evidence type="ECO:0000313" key="4">
    <source>
        <dbReference type="Proteomes" id="UP001157017"/>
    </source>
</evidence>